<evidence type="ECO:0000256" key="8">
    <source>
        <dbReference type="ARBA" id="ARBA00023204"/>
    </source>
</evidence>
<comment type="caution">
    <text evidence="12">The sequence shown here is derived from an EMBL/GenBank/DDBJ whole genome shotgun (WGS) entry which is preliminary data.</text>
</comment>
<protein>
    <recommendedName>
        <fullName evidence="4">PCNA-interacting partner</fullName>
    </recommendedName>
    <alternativeName>
        <fullName evidence="10">PARP-1 binding protein</fullName>
    </alternativeName>
    <alternativeName>
        <fullName evidence="11">PARP1-binding protein</fullName>
    </alternativeName>
</protein>
<evidence type="ECO:0000256" key="11">
    <source>
        <dbReference type="ARBA" id="ARBA00032731"/>
    </source>
</evidence>
<evidence type="ECO:0000256" key="4">
    <source>
        <dbReference type="ARBA" id="ARBA00014320"/>
    </source>
</evidence>
<sequence>MRCLVVKEKVLHGDFVVSLSDVLETWNYLLHDKLGLSYENMKESENYADVKKAYDAFLARSNMLDLIDIRQKCCSLGLLPEAESITPVQLLEFISGITNLQENIGSILSTPSTPVNRQDQENVKMSVLAKKFVCSYLSLLVNSKDDLALAHILNVPDRGLGREAFTDLKHVSQKKNMSIFLMATSFIRTTELGGRDCASALYDPLRAHVKGLSNFINFIDKLQEIVGEILNPRIAGGRILSTVKMHLIKGRSNGDPFCQAVEEVVQDLDLKIKNIINSQQEILTAGTTGVSPTRPKLHSINHGTAYCGRDTVKVLLLLLDEEAVHPPTQNKADLLYDNESLNLFGITSVLTLFRFRLMNSSEINTAIQS</sequence>
<evidence type="ECO:0000256" key="5">
    <source>
        <dbReference type="ARBA" id="ARBA00022490"/>
    </source>
</evidence>
<accession>A0ABQ9DAC2</accession>
<evidence type="ECO:0000256" key="6">
    <source>
        <dbReference type="ARBA" id="ARBA00022763"/>
    </source>
</evidence>
<keyword evidence="13" id="KW-1185">Reference proteome</keyword>
<dbReference type="InterPro" id="IPR027417">
    <property type="entry name" value="P-loop_NTPase"/>
</dbReference>
<dbReference type="SUPFAM" id="SSF52540">
    <property type="entry name" value="P-loop containing nucleoside triphosphate hydrolases"/>
    <property type="match status" value="1"/>
</dbReference>
<dbReference type="EMBL" id="WHWB01034030">
    <property type="protein sequence ID" value="KAJ7414809.1"/>
    <property type="molecule type" value="Genomic_DNA"/>
</dbReference>
<keyword evidence="5" id="KW-0963">Cytoplasm</keyword>
<gene>
    <name evidence="12" type="primary">PARPBP</name>
    <name evidence="12" type="ORF">WISP_81556</name>
</gene>
<evidence type="ECO:0000256" key="1">
    <source>
        <dbReference type="ARBA" id="ARBA00004123"/>
    </source>
</evidence>
<keyword evidence="9" id="KW-0539">Nucleus</keyword>
<keyword evidence="6" id="KW-0227">DNA damage</keyword>
<dbReference type="PANTHER" id="PTHR32121:SF0">
    <property type="entry name" value="PCNA-INTERACTING PARTNER"/>
    <property type="match status" value="1"/>
</dbReference>
<keyword evidence="8" id="KW-0234">DNA repair</keyword>
<dbReference type="InterPro" id="IPR038932">
    <property type="entry name" value="PARPBP"/>
</dbReference>
<reference evidence="12" key="1">
    <citation type="submission" date="2019-10" db="EMBL/GenBank/DDBJ databases">
        <authorList>
            <person name="Soares A.E.R."/>
            <person name="Aleixo A."/>
            <person name="Schneider P."/>
            <person name="Miyaki C.Y."/>
            <person name="Schneider M.P."/>
            <person name="Mello C."/>
            <person name="Vasconcelos A.T.R."/>
        </authorList>
    </citation>
    <scope>NUCLEOTIDE SEQUENCE</scope>
    <source>
        <tissue evidence="12">Muscle</tissue>
    </source>
</reference>
<name>A0ABQ9DAC2_9PASS</name>
<organism evidence="12 13">
    <name type="scientific">Willisornis vidua</name>
    <name type="common">Xingu scale-backed antbird</name>
    <dbReference type="NCBI Taxonomy" id="1566151"/>
    <lineage>
        <taxon>Eukaryota</taxon>
        <taxon>Metazoa</taxon>
        <taxon>Chordata</taxon>
        <taxon>Craniata</taxon>
        <taxon>Vertebrata</taxon>
        <taxon>Euteleostomi</taxon>
        <taxon>Archelosauria</taxon>
        <taxon>Archosauria</taxon>
        <taxon>Dinosauria</taxon>
        <taxon>Saurischia</taxon>
        <taxon>Theropoda</taxon>
        <taxon>Coelurosauria</taxon>
        <taxon>Aves</taxon>
        <taxon>Neognathae</taxon>
        <taxon>Neoaves</taxon>
        <taxon>Telluraves</taxon>
        <taxon>Australaves</taxon>
        <taxon>Passeriformes</taxon>
        <taxon>Thamnophilidae</taxon>
        <taxon>Willisornis</taxon>
    </lineage>
</organism>
<evidence type="ECO:0000313" key="12">
    <source>
        <dbReference type="EMBL" id="KAJ7414809.1"/>
    </source>
</evidence>
<evidence type="ECO:0000256" key="7">
    <source>
        <dbReference type="ARBA" id="ARBA00023125"/>
    </source>
</evidence>
<evidence type="ECO:0000256" key="3">
    <source>
        <dbReference type="ARBA" id="ARBA00009135"/>
    </source>
</evidence>
<evidence type="ECO:0000256" key="10">
    <source>
        <dbReference type="ARBA" id="ARBA00031632"/>
    </source>
</evidence>
<evidence type="ECO:0000256" key="2">
    <source>
        <dbReference type="ARBA" id="ARBA00004496"/>
    </source>
</evidence>
<comment type="subcellular location">
    <subcellularLocation>
        <location evidence="2">Cytoplasm</location>
    </subcellularLocation>
    <subcellularLocation>
        <location evidence="1">Nucleus</location>
    </subcellularLocation>
</comment>
<keyword evidence="7" id="KW-0238">DNA-binding</keyword>
<comment type="similarity">
    <text evidence="3">Belongs to the PARI family.</text>
</comment>
<evidence type="ECO:0000256" key="9">
    <source>
        <dbReference type="ARBA" id="ARBA00023242"/>
    </source>
</evidence>
<evidence type="ECO:0000313" key="13">
    <source>
        <dbReference type="Proteomes" id="UP001145742"/>
    </source>
</evidence>
<dbReference type="Proteomes" id="UP001145742">
    <property type="component" value="Unassembled WGS sequence"/>
</dbReference>
<proteinExistence type="inferred from homology"/>
<dbReference type="PANTHER" id="PTHR32121">
    <property type="entry name" value="PCNA-INTERACTING PARTNER"/>
    <property type="match status" value="1"/>
</dbReference>
<dbReference type="Gene3D" id="1.10.486.10">
    <property type="entry name" value="PCRA, domain 4"/>
    <property type="match status" value="1"/>
</dbReference>